<dbReference type="InterPro" id="IPR014851">
    <property type="entry name" value="BCS1_N"/>
</dbReference>
<evidence type="ECO:0000256" key="8">
    <source>
        <dbReference type="ARBA" id="ARBA00022792"/>
    </source>
</evidence>
<evidence type="ECO:0000256" key="12">
    <source>
        <dbReference type="ARBA" id="ARBA00022989"/>
    </source>
</evidence>
<dbReference type="InterPro" id="IPR057495">
    <property type="entry name" value="AAA_lid_BCS1"/>
</dbReference>
<keyword evidence="18" id="KW-0175">Coiled coil</keyword>
<proteinExistence type="inferred from homology"/>
<evidence type="ECO:0000256" key="19">
    <source>
        <dbReference type="SAM" id="MobiDB-lite"/>
    </source>
</evidence>
<feature type="region of interest" description="Disordered" evidence="19">
    <location>
        <begin position="1109"/>
        <end position="1128"/>
    </location>
</feature>
<comment type="caution">
    <text evidence="23">The sequence shown here is derived from an EMBL/GenBank/DDBJ whole genome shotgun (WGS) entry which is preliminary data.</text>
</comment>
<dbReference type="InterPro" id="IPR003959">
    <property type="entry name" value="ATPase_AAA_core"/>
</dbReference>
<dbReference type="InterPro" id="IPR013083">
    <property type="entry name" value="Znf_RING/FYVE/PHD"/>
</dbReference>
<dbReference type="InterPro" id="IPR050747">
    <property type="entry name" value="Mitochondrial_chaperone_BCS1"/>
</dbReference>
<evidence type="ECO:0000259" key="22">
    <source>
        <dbReference type="PROSITE" id="PS51154"/>
    </source>
</evidence>
<keyword evidence="12 20" id="KW-1133">Transmembrane helix</keyword>
<evidence type="ECO:0000256" key="2">
    <source>
        <dbReference type="ARBA" id="ARBA00007448"/>
    </source>
</evidence>
<keyword evidence="13" id="KW-0496">Mitochondrion</keyword>
<dbReference type="SMART" id="SM01024">
    <property type="entry name" value="BCS1_N"/>
    <property type="match status" value="1"/>
</dbReference>
<dbReference type="Proteomes" id="UP001174909">
    <property type="component" value="Unassembled WGS sequence"/>
</dbReference>
<dbReference type="GO" id="GO:0005743">
    <property type="term" value="C:mitochondrial inner membrane"/>
    <property type="evidence" value="ECO:0007669"/>
    <property type="project" value="UniProtKB-SubCell"/>
</dbReference>
<evidence type="ECO:0000256" key="18">
    <source>
        <dbReference type="SAM" id="Coils"/>
    </source>
</evidence>
<evidence type="ECO:0000256" key="1">
    <source>
        <dbReference type="ARBA" id="ARBA00004434"/>
    </source>
</evidence>
<evidence type="ECO:0000256" key="3">
    <source>
        <dbReference type="ARBA" id="ARBA00016942"/>
    </source>
</evidence>
<keyword evidence="10" id="KW-0862">Zinc</keyword>
<evidence type="ECO:0000256" key="7">
    <source>
        <dbReference type="ARBA" id="ARBA00022771"/>
    </source>
</evidence>
<dbReference type="Gene3D" id="3.40.220.10">
    <property type="entry name" value="Leucine Aminopeptidase, subunit E, domain 1"/>
    <property type="match status" value="1"/>
</dbReference>
<dbReference type="Pfam" id="PF01661">
    <property type="entry name" value="Macro"/>
    <property type="match status" value="1"/>
</dbReference>
<feature type="domain" description="RING-type" evidence="21">
    <location>
        <begin position="1133"/>
        <end position="1171"/>
    </location>
</feature>
<dbReference type="Pfam" id="PF25426">
    <property type="entry name" value="AAA_lid_BCS1"/>
    <property type="match status" value="2"/>
</dbReference>
<keyword evidence="11" id="KW-0067">ATP-binding</keyword>
<evidence type="ECO:0000256" key="5">
    <source>
        <dbReference type="ARBA" id="ARBA00022723"/>
    </source>
</evidence>
<dbReference type="InterPro" id="IPR003593">
    <property type="entry name" value="AAA+_ATPase"/>
</dbReference>
<keyword evidence="8" id="KW-0999">Mitochondrion inner membrane</keyword>
<keyword evidence="4 20" id="KW-0812">Transmembrane</keyword>
<dbReference type="PROSITE" id="PS00674">
    <property type="entry name" value="AAA"/>
    <property type="match status" value="1"/>
</dbReference>
<evidence type="ECO:0000256" key="4">
    <source>
        <dbReference type="ARBA" id="ARBA00022692"/>
    </source>
</evidence>
<reference evidence="23" key="1">
    <citation type="submission" date="2023-03" db="EMBL/GenBank/DDBJ databases">
        <authorList>
            <person name="Steffen K."/>
            <person name="Cardenas P."/>
        </authorList>
    </citation>
    <scope>NUCLEOTIDE SEQUENCE</scope>
</reference>
<dbReference type="Gene3D" id="3.40.50.300">
    <property type="entry name" value="P-loop containing nucleotide triphosphate hydrolases"/>
    <property type="match status" value="1"/>
</dbReference>
<dbReference type="InterPro" id="IPR027417">
    <property type="entry name" value="P-loop_NTPase"/>
</dbReference>
<comment type="catalytic activity">
    <reaction evidence="16">
        <text>ATP + H2O = ADP + phosphate + H(+)</text>
        <dbReference type="Rhea" id="RHEA:13065"/>
        <dbReference type="ChEBI" id="CHEBI:15377"/>
        <dbReference type="ChEBI" id="CHEBI:15378"/>
        <dbReference type="ChEBI" id="CHEBI:30616"/>
        <dbReference type="ChEBI" id="CHEBI:43474"/>
        <dbReference type="ChEBI" id="CHEBI:456216"/>
    </reaction>
    <physiologicalReaction direction="left-to-right" evidence="16">
        <dbReference type="Rhea" id="RHEA:13066"/>
    </physiologicalReaction>
</comment>
<evidence type="ECO:0000256" key="9">
    <source>
        <dbReference type="ARBA" id="ARBA00022801"/>
    </source>
</evidence>
<dbReference type="GO" id="GO:0005524">
    <property type="term" value="F:ATP binding"/>
    <property type="evidence" value="ECO:0007669"/>
    <property type="project" value="UniProtKB-KW"/>
</dbReference>
<evidence type="ECO:0000256" key="15">
    <source>
        <dbReference type="ARBA" id="ARBA00032816"/>
    </source>
</evidence>
<dbReference type="SMART" id="SM00506">
    <property type="entry name" value="A1pp"/>
    <property type="match status" value="1"/>
</dbReference>
<keyword evidence="7 17" id="KW-0863">Zinc-finger</keyword>
<accession>A0AA35WWV5</accession>
<dbReference type="PROSITE" id="PS51154">
    <property type="entry name" value="MACRO"/>
    <property type="match status" value="1"/>
</dbReference>
<dbReference type="InterPro" id="IPR002589">
    <property type="entry name" value="Macro_dom"/>
</dbReference>
<dbReference type="SUPFAM" id="SSF57850">
    <property type="entry name" value="RING/U-box"/>
    <property type="match status" value="1"/>
</dbReference>
<dbReference type="SUPFAM" id="SSF52949">
    <property type="entry name" value="Macro domain-like"/>
    <property type="match status" value="1"/>
</dbReference>
<evidence type="ECO:0000256" key="6">
    <source>
        <dbReference type="ARBA" id="ARBA00022741"/>
    </source>
</evidence>
<evidence type="ECO:0000256" key="20">
    <source>
        <dbReference type="SAM" id="Phobius"/>
    </source>
</evidence>
<dbReference type="Pfam" id="PF08740">
    <property type="entry name" value="BCS1_N"/>
    <property type="match status" value="1"/>
</dbReference>
<dbReference type="EMBL" id="CASHTH010002897">
    <property type="protein sequence ID" value="CAI8036803.1"/>
    <property type="molecule type" value="Genomic_DNA"/>
</dbReference>
<gene>
    <name evidence="23" type="ORF">GBAR_LOCUS20622</name>
</gene>
<evidence type="ECO:0000256" key="11">
    <source>
        <dbReference type="ARBA" id="ARBA00022840"/>
    </source>
</evidence>
<dbReference type="AlphaFoldDB" id="A0AA35WWV5"/>
<dbReference type="PANTHER" id="PTHR23070">
    <property type="entry name" value="BCS1 AAA-TYPE ATPASE"/>
    <property type="match status" value="1"/>
</dbReference>
<dbReference type="GO" id="GO:0008270">
    <property type="term" value="F:zinc ion binding"/>
    <property type="evidence" value="ECO:0007669"/>
    <property type="project" value="UniProtKB-KW"/>
</dbReference>
<dbReference type="InterPro" id="IPR043472">
    <property type="entry name" value="Macro_dom-like"/>
</dbReference>
<evidence type="ECO:0000256" key="16">
    <source>
        <dbReference type="ARBA" id="ARBA00048778"/>
    </source>
</evidence>
<dbReference type="Pfam" id="PF13923">
    <property type="entry name" value="zf-C3HC4_2"/>
    <property type="match status" value="1"/>
</dbReference>
<keyword evidence="6" id="KW-0547">Nucleotide-binding</keyword>
<comment type="subcellular location">
    <subcellularLocation>
        <location evidence="1">Mitochondrion inner membrane</location>
        <topology evidence="1">Single-pass membrane protein</topology>
    </subcellularLocation>
</comment>
<dbReference type="Pfam" id="PF00004">
    <property type="entry name" value="AAA"/>
    <property type="match status" value="1"/>
</dbReference>
<sequence length="1240" mass="138883">MPLSEFLLSLKDNPYFGAGFGLVGVGAGLAVLRAGSQYGIMAFRRFCMITLEVPSKDKSYQWLLQWIAAHGSKTQHLSAETSFQQLENGSVRTRFDFVPSPGTHFFNYKGNLIKVERSREKQIVDFSTGSPWETVTLTALGRNRQLYSHILDEARKMALQKMEGKTIMYTAMGSEWRQFGYPRKRRPIDSVILDRGIAESILSDVREFISNPQWYMDRGIPYRRGYLLYGPPGCGKSSFITALAGELEYSICVLNLSERGLTDDRLNHLLSVAPQQSLILLEDVDAAFVSREEIPQMKAAYEGLSRVTFSGLLNTLDGVASTEARIVFMTTNYLERLDPALIRPGRVDMKVRIDHATEYQVQQMFQRFYPEQPLASSQEFAERVAGEGKRVSMAQVQGYLMFYKAEIRDMVMSVKKISEGLKVTAKAVSDSEEKLSDHRTASMRAIDNALDEVVAKAAQKRKELKDMANSILNEAREKVSTQEKNSQLAVEEADSLFEFMNRILERATNQEILSLEKQISDQLEGRRAIDTAITNFQGAYRKLFAHDNPFRVEKVEIPAGQSKEEVEVEIARFEQTYLFTAFVLDEEKWVVRVISQTRQLDQAKKLLEEALQPPTASGAPSDLRDKKRPTVFTSLDPDALALVRKLPEGDIPGVEYLAREGAVHIRLEGKRAIETAITNFQGAYRKLFAHDNPFRVEKVEIPAGQSKEEVEVEIARFEQTYLFTAFVLDEKKWVVRVISQTRQLDQAKKLLEEALQKLPIGSVGAPDATADQIAISFSHNRTLTLKKGDIVKEKANILVNAADGNLLHGGGLAGALNEASERKLQLHCNKYMKTKRKGKAIPAGEVAVTHAGGKLACDLVIHAVGPEGYKHSKTQCEHLVKQVVHNTLEAAEKYNATSIVLPAISCGIYRVSKDLVAQCIIDTILSFKYTKPSPILSDIRIVILEGPTHSCFARHFEEKLKKHLGRSTHAHTHKIHPGKPDMNEEGKTLPIEEVVLYPDDMSWIMPLLRRAAPKWKLILTEIGIPNDQIMSLMKRRKYGVVLLEMGVSKWLREHPRPGATLADLVKALCGVEVGEEEVASEILKVCLQKRSMTSEESCSGLPDVKYPTLPDSSAGATSNPHDARKDSTDKKECPICLEEYLSPVSTKCDHTFCKHCIQTSLKNDPYCPTCRAPLRAITGKQPLGGTMTHAEQPLASSREFAERVVGEGKRVSMAQVQGYLMFYKSEPHAALQNCQDMWSL</sequence>
<evidence type="ECO:0000256" key="13">
    <source>
        <dbReference type="ARBA" id="ARBA00023128"/>
    </source>
</evidence>
<dbReference type="InterPro" id="IPR003960">
    <property type="entry name" value="ATPase_AAA_CS"/>
</dbReference>
<dbReference type="CDD" id="cd19510">
    <property type="entry name" value="RecA-like_BCS1"/>
    <property type="match status" value="1"/>
</dbReference>
<dbReference type="InterPro" id="IPR001841">
    <property type="entry name" value="Znf_RING"/>
</dbReference>
<keyword evidence="14 20" id="KW-0472">Membrane</keyword>
<keyword evidence="9" id="KW-0378">Hydrolase</keyword>
<dbReference type="InterPro" id="IPR017907">
    <property type="entry name" value="Znf_RING_CS"/>
</dbReference>
<dbReference type="SMART" id="SM00382">
    <property type="entry name" value="AAA"/>
    <property type="match status" value="1"/>
</dbReference>
<feature type="coiled-coil region" evidence="18">
    <location>
        <begin position="450"/>
        <end position="492"/>
    </location>
</feature>
<dbReference type="CDD" id="cd02907">
    <property type="entry name" value="Macro_Af1521_BAL-like"/>
    <property type="match status" value="1"/>
</dbReference>
<dbReference type="PROSITE" id="PS00518">
    <property type="entry name" value="ZF_RING_1"/>
    <property type="match status" value="1"/>
</dbReference>
<evidence type="ECO:0000259" key="21">
    <source>
        <dbReference type="PROSITE" id="PS50089"/>
    </source>
</evidence>
<feature type="domain" description="Macro" evidence="22">
    <location>
        <begin position="770"/>
        <end position="960"/>
    </location>
</feature>
<feature type="compositionally biased region" description="Polar residues" evidence="19">
    <location>
        <begin position="1110"/>
        <end position="1120"/>
    </location>
</feature>
<dbReference type="FunFam" id="3.40.50.300:FF:000768">
    <property type="entry name" value="Probable mitochondrial chaperone bcs1"/>
    <property type="match status" value="1"/>
</dbReference>
<comment type="similarity">
    <text evidence="2">Belongs to the AAA ATPase family. BCS1 subfamily.</text>
</comment>
<evidence type="ECO:0000256" key="10">
    <source>
        <dbReference type="ARBA" id="ARBA00022833"/>
    </source>
</evidence>
<feature type="transmembrane region" description="Helical" evidence="20">
    <location>
        <begin position="15"/>
        <end position="35"/>
    </location>
</feature>
<dbReference type="PROSITE" id="PS50089">
    <property type="entry name" value="ZF_RING_2"/>
    <property type="match status" value="1"/>
</dbReference>
<keyword evidence="24" id="KW-1185">Reference proteome</keyword>
<dbReference type="SUPFAM" id="SSF52540">
    <property type="entry name" value="P-loop containing nucleoside triphosphate hydrolases"/>
    <property type="match status" value="1"/>
</dbReference>
<keyword evidence="5" id="KW-0479">Metal-binding</keyword>
<dbReference type="Gene3D" id="3.30.40.10">
    <property type="entry name" value="Zinc/RING finger domain, C3HC4 (zinc finger)"/>
    <property type="match status" value="1"/>
</dbReference>
<evidence type="ECO:0000256" key="17">
    <source>
        <dbReference type="PROSITE-ProRule" id="PRU00175"/>
    </source>
</evidence>
<dbReference type="SMART" id="SM00184">
    <property type="entry name" value="RING"/>
    <property type="match status" value="1"/>
</dbReference>
<name>A0AA35WWV5_GEOBA</name>
<dbReference type="GO" id="GO:0016887">
    <property type="term" value="F:ATP hydrolysis activity"/>
    <property type="evidence" value="ECO:0007669"/>
    <property type="project" value="InterPro"/>
</dbReference>
<organism evidence="23 24">
    <name type="scientific">Geodia barretti</name>
    <name type="common">Barrett's horny sponge</name>
    <dbReference type="NCBI Taxonomy" id="519541"/>
    <lineage>
        <taxon>Eukaryota</taxon>
        <taxon>Metazoa</taxon>
        <taxon>Porifera</taxon>
        <taxon>Demospongiae</taxon>
        <taxon>Heteroscleromorpha</taxon>
        <taxon>Tetractinellida</taxon>
        <taxon>Astrophorina</taxon>
        <taxon>Geodiidae</taxon>
        <taxon>Geodia</taxon>
    </lineage>
</organism>
<evidence type="ECO:0000313" key="23">
    <source>
        <dbReference type="EMBL" id="CAI8036803.1"/>
    </source>
</evidence>
<evidence type="ECO:0000313" key="24">
    <source>
        <dbReference type="Proteomes" id="UP001174909"/>
    </source>
</evidence>
<evidence type="ECO:0000256" key="14">
    <source>
        <dbReference type="ARBA" id="ARBA00023136"/>
    </source>
</evidence>
<dbReference type="GO" id="GO:0034551">
    <property type="term" value="P:mitochondrial respiratory chain complex III assembly"/>
    <property type="evidence" value="ECO:0007669"/>
    <property type="project" value="UniProtKB-ARBA"/>
</dbReference>
<protein>
    <recommendedName>
        <fullName evidence="3">Mitochondrial chaperone BCS1</fullName>
    </recommendedName>
    <alternativeName>
        <fullName evidence="15">BCS1-like protein</fullName>
    </alternativeName>
</protein>